<dbReference type="Proteomes" id="UP000219689">
    <property type="component" value="Unassembled WGS sequence"/>
</dbReference>
<sequence length="132" mass="14623">MHRRGFISATAAGLVSSAGCVSSDEQSARLAWITLRNHRDEEYDVTVAVEDDGDTVFSRTFYLGTTAETATVLEETPVEGEGEYVVHATMDGENRAVDTTDFIEEDERCLGVRFELLNNGSVDYRTKSMQQC</sequence>
<name>A0A2A5QTW8_9EURY</name>
<dbReference type="PROSITE" id="PS51257">
    <property type="entry name" value="PROKAR_LIPOPROTEIN"/>
    <property type="match status" value="1"/>
</dbReference>
<gene>
    <name evidence="2" type="ORF">CP557_06925</name>
</gene>
<keyword evidence="3" id="KW-1185">Reference proteome</keyword>
<comment type="caution">
    <text evidence="2">The sequence shown here is derived from an EMBL/GenBank/DDBJ whole genome shotgun (WGS) entry which is preliminary data.</text>
</comment>
<protein>
    <recommendedName>
        <fullName evidence="1">Ig-like domain-containing protein</fullName>
    </recommendedName>
</protein>
<accession>A0A2A5QTW8</accession>
<feature type="domain" description="Ig-like" evidence="1">
    <location>
        <begin position="42"/>
        <end position="124"/>
    </location>
</feature>
<evidence type="ECO:0000259" key="1">
    <source>
        <dbReference type="Pfam" id="PF25942"/>
    </source>
</evidence>
<dbReference type="RefSeq" id="WP_097379242.1">
    <property type="nucleotide sequence ID" value="NZ_NXNI01000001.1"/>
</dbReference>
<dbReference type="AlphaFoldDB" id="A0A2A5QTW8"/>
<evidence type="ECO:0000313" key="2">
    <source>
        <dbReference type="EMBL" id="PCR90296.1"/>
    </source>
</evidence>
<evidence type="ECO:0000313" key="3">
    <source>
        <dbReference type="Proteomes" id="UP000219689"/>
    </source>
</evidence>
<organism evidence="2 3">
    <name type="scientific">Natrinema ejinorense</name>
    <dbReference type="NCBI Taxonomy" id="373386"/>
    <lineage>
        <taxon>Archaea</taxon>
        <taxon>Methanobacteriati</taxon>
        <taxon>Methanobacteriota</taxon>
        <taxon>Stenosarchaea group</taxon>
        <taxon>Halobacteria</taxon>
        <taxon>Halobacteriales</taxon>
        <taxon>Natrialbaceae</taxon>
        <taxon>Natrinema</taxon>
    </lineage>
</organism>
<reference evidence="2 3" key="1">
    <citation type="submission" date="2017-09" db="EMBL/GenBank/DDBJ databases">
        <title>Genome sequences of Natrinema ejinorence JCM 13890T.</title>
        <authorList>
            <person name="Roh S.W."/>
            <person name="Kim Y.B."/>
            <person name="Kim J.Y."/>
        </authorList>
    </citation>
    <scope>NUCLEOTIDE SEQUENCE [LARGE SCALE GENOMIC DNA]</scope>
    <source>
        <strain evidence="2 3">JCM 13890</strain>
    </source>
</reference>
<dbReference type="Pfam" id="PF25942">
    <property type="entry name" value="Ig_halo"/>
    <property type="match status" value="1"/>
</dbReference>
<proteinExistence type="predicted"/>
<dbReference type="EMBL" id="NXNI01000001">
    <property type="protein sequence ID" value="PCR90296.1"/>
    <property type="molecule type" value="Genomic_DNA"/>
</dbReference>
<dbReference type="InterPro" id="IPR058929">
    <property type="entry name" value="Ig_halo"/>
</dbReference>
<dbReference type="OrthoDB" id="275168at2157"/>